<reference evidence="1 2" key="1">
    <citation type="submission" date="2018-06" db="EMBL/GenBank/DDBJ databases">
        <title>Genome conservation of Clostridium tetani.</title>
        <authorList>
            <person name="Bruggemann H."/>
            <person name="Popoff M.R."/>
        </authorList>
    </citation>
    <scope>NUCLEOTIDE SEQUENCE [LARGE SCALE GENOMIC DNA]</scope>
    <source>
        <strain evidence="1 2">63.05</strain>
    </source>
</reference>
<dbReference type="EMBL" id="QMAU01000027">
    <property type="protein sequence ID" value="RXI56920.1"/>
    <property type="molecule type" value="Genomic_DNA"/>
</dbReference>
<dbReference type="Proteomes" id="UP000290273">
    <property type="component" value="Unassembled WGS sequence"/>
</dbReference>
<name>A0ABY0EPU5_CLOTA</name>
<proteinExistence type="predicted"/>
<comment type="caution">
    <text evidence="1">The sequence shown here is derived from an EMBL/GenBank/DDBJ whole genome shotgun (WGS) entry which is preliminary data.</text>
</comment>
<evidence type="ECO:0000313" key="2">
    <source>
        <dbReference type="Proteomes" id="UP000290273"/>
    </source>
</evidence>
<accession>A0ABY0EPU5</accession>
<protein>
    <submittedName>
        <fullName evidence="1">Uncharacterized protein</fullName>
    </submittedName>
</protein>
<sequence>MLGMDNKVKEKLKENIDIAINGGATLIGSMLSDALIGQVAPCIATTVLNYKQKRTEKMLLTAIEQLREHIDKIELKLKEMSETEVDFIRNKAIPIVFENIERESQEEKIKFIINGIRNIINNKITDEDLILTYYDILNRLRIIDIKILINIYKESKKMVAVYEIDKSNGPMDLYEAVETHLIRKLENLCLVTVTKTFGDIGGNFSKITPDRVKTSVLGANVIEFFNMHTYKY</sequence>
<organism evidence="1 2">
    <name type="scientific">Clostridium tetani</name>
    <dbReference type="NCBI Taxonomy" id="1513"/>
    <lineage>
        <taxon>Bacteria</taxon>
        <taxon>Bacillati</taxon>
        <taxon>Bacillota</taxon>
        <taxon>Clostridia</taxon>
        <taxon>Eubacteriales</taxon>
        <taxon>Clostridiaceae</taxon>
        <taxon>Clostridium</taxon>
    </lineage>
</organism>
<evidence type="ECO:0000313" key="1">
    <source>
        <dbReference type="EMBL" id="RXI56920.1"/>
    </source>
</evidence>
<gene>
    <name evidence="1" type="ORF">DP131_06375</name>
</gene>